<evidence type="ECO:0000256" key="1">
    <source>
        <dbReference type="SAM" id="Phobius"/>
    </source>
</evidence>
<proteinExistence type="predicted"/>
<dbReference type="Proteomes" id="UP000003028">
    <property type="component" value="Unassembled WGS sequence"/>
</dbReference>
<dbReference type="STRING" id="1648.A2I91_05415"/>
<sequence>MEFYMFERYLSPIINNTQGVSINSGIIVYILVAMIFLVKFRKTTVKNKILGLLFILYLGKVMDLTLFPLPLNQKEVQNAAIHFSLENASIDYYNLIPFRNGISLKNLKEPLLNVLMMVPMGVFLPVFFKRFRKVEKTVAGTFMISLMIECAELLLTLSFGVILWHFDVTDLITNTLGGFFGYCLYYHAVRHVLVYFDQKESHWLHRKGFGVMSILLLFIFMMSSIYLEVSANDSITYRLNMRNMISNGKANRRYYSFDQYAVSMEGSMKLKRDDFAGSHSDNPTIELKQKVLFLDYSFGKYNVGGIYLDAHHNEGDARLFSIIWDLDYGGDYFYFITESKIATARKVGEAKITNP</sequence>
<name>E7FV29_ERYRH</name>
<evidence type="ECO:0000313" key="3">
    <source>
        <dbReference type="EMBL" id="EFY09566.1"/>
    </source>
</evidence>
<feature type="transmembrane region" description="Helical" evidence="1">
    <location>
        <begin position="208"/>
        <end position="227"/>
    </location>
</feature>
<feature type="transmembrane region" description="Helical" evidence="1">
    <location>
        <begin position="176"/>
        <end position="196"/>
    </location>
</feature>
<feature type="transmembrane region" description="Helical" evidence="1">
    <location>
        <begin position="50"/>
        <end position="69"/>
    </location>
</feature>
<dbReference type="InterPro" id="IPR053150">
    <property type="entry name" value="Teicoplanin_resist-assoc"/>
</dbReference>
<keyword evidence="1" id="KW-1133">Transmembrane helix</keyword>
<feature type="transmembrane region" description="Helical" evidence="1">
    <location>
        <begin position="110"/>
        <end position="128"/>
    </location>
</feature>
<dbReference type="PANTHER" id="PTHR36834">
    <property type="entry name" value="MEMBRANE PROTEIN-RELATED"/>
    <property type="match status" value="1"/>
</dbReference>
<dbReference type="EMBL" id="ACLK02000001">
    <property type="protein sequence ID" value="EFY09566.1"/>
    <property type="molecule type" value="Genomic_DNA"/>
</dbReference>
<reference evidence="3" key="1">
    <citation type="submission" date="2011-01" db="EMBL/GenBank/DDBJ databases">
        <authorList>
            <person name="Muzny D."/>
            <person name="Qin X."/>
            <person name="Buhay C."/>
            <person name="Dugan-Rocha S."/>
            <person name="Ding Y."/>
            <person name="Chen G."/>
            <person name="Hawes A."/>
            <person name="Holder M."/>
            <person name="Jhangiani S."/>
            <person name="Johnson A."/>
            <person name="Khan Z."/>
            <person name="Li Z."/>
            <person name="Liu W."/>
            <person name="Liu X."/>
            <person name="Perez L."/>
            <person name="Shen H."/>
            <person name="Wang Q."/>
            <person name="Watt J."/>
            <person name="Xi L."/>
            <person name="Xin Y."/>
            <person name="Zhou J."/>
            <person name="Deng J."/>
            <person name="Jiang H."/>
            <person name="Liu Y."/>
            <person name="Qu J."/>
            <person name="Song X.-Z."/>
            <person name="Zhang L."/>
            <person name="Villasana D."/>
            <person name="Johnson A."/>
            <person name="Liu J."/>
            <person name="Liyanage D."/>
            <person name="Lorensuhewa L."/>
            <person name="Robinson T."/>
            <person name="Song A."/>
            <person name="Song B.-B."/>
            <person name="Dinh H."/>
            <person name="Thornton R."/>
            <person name="Coyle M."/>
            <person name="Francisco L."/>
            <person name="Jackson L."/>
            <person name="Javaid M."/>
            <person name="Korchina V."/>
            <person name="Kovar C."/>
            <person name="Mata R."/>
            <person name="Mathew T."/>
            <person name="Ngo R."/>
            <person name="Nguyen L."/>
            <person name="Nguyen N."/>
            <person name="Okwuonu G."/>
            <person name="Ongeri F."/>
            <person name="Pham C."/>
            <person name="Simmons D."/>
            <person name="Wilczek-Boney K."/>
            <person name="Hale W."/>
            <person name="Jakkamsetti A."/>
            <person name="Pham P."/>
            <person name="Ruth R."/>
            <person name="San Lucas F."/>
            <person name="Warren J."/>
            <person name="Zhang J."/>
            <person name="Zhao Z."/>
            <person name="Zhou C."/>
            <person name="Zhu D."/>
            <person name="Lee S."/>
            <person name="Bess C."/>
            <person name="Blankenburg K."/>
            <person name="Forbes L."/>
            <person name="Fu Q."/>
            <person name="Gubbala S."/>
            <person name="Hirani K."/>
            <person name="Jayaseelan J.C."/>
            <person name="Lara F."/>
            <person name="Munidasa M."/>
            <person name="Palculict T."/>
            <person name="Patil S."/>
            <person name="Pu L.-L."/>
            <person name="Saada N."/>
            <person name="Tang L."/>
            <person name="Weissenberger G."/>
            <person name="Zhu Y."/>
            <person name="Hemphill L."/>
            <person name="Shang Y."/>
            <person name="Youmans B."/>
            <person name="Ayvaz T."/>
            <person name="Ross M."/>
            <person name="Santibanez J."/>
            <person name="Aqrawi P."/>
            <person name="Gross S."/>
            <person name="Joshi V."/>
            <person name="Fowler G."/>
            <person name="Nazareth L."/>
            <person name="Reid J."/>
            <person name="Worley K."/>
            <person name="Petrosino J."/>
            <person name="Highlander S."/>
            <person name="Gibbs R."/>
        </authorList>
    </citation>
    <scope>NUCLEOTIDE SEQUENCE [LARGE SCALE GENOMIC DNA]</scope>
    <source>
        <strain evidence="3">ATCC 19414</strain>
    </source>
</reference>
<keyword evidence="4" id="KW-1185">Reference proteome</keyword>
<gene>
    <name evidence="3" type="ORF">HMPREF0357_10361</name>
</gene>
<protein>
    <submittedName>
        <fullName evidence="3">VanZ-like protein</fullName>
    </submittedName>
</protein>
<dbReference type="AlphaFoldDB" id="E7FV29"/>
<evidence type="ECO:0000259" key="2">
    <source>
        <dbReference type="Pfam" id="PF04892"/>
    </source>
</evidence>
<dbReference type="InterPro" id="IPR006976">
    <property type="entry name" value="VanZ-like"/>
</dbReference>
<feature type="transmembrane region" description="Helical" evidence="1">
    <location>
        <begin position="140"/>
        <end position="164"/>
    </location>
</feature>
<accession>E7FV29</accession>
<keyword evidence="1" id="KW-0812">Transmembrane</keyword>
<organism evidence="3 4">
    <name type="scientific">Erysipelothrix rhusiopathiae ATCC 19414</name>
    <dbReference type="NCBI Taxonomy" id="525280"/>
    <lineage>
        <taxon>Bacteria</taxon>
        <taxon>Bacillati</taxon>
        <taxon>Bacillota</taxon>
        <taxon>Erysipelotrichia</taxon>
        <taxon>Erysipelotrichales</taxon>
        <taxon>Erysipelotrichaceae</taxon>
        <taxon>Erysipelothrix</taxon>
    </lineage>
</organism>
<feature type="transmembrane region" description="Helical" evidence="1">
    <location>
        <begin position="20"/>
        <end position="38"/>
    </location>
</feature>
<dbReference type="PANTHER" id="PTHR36834:SF1">
    <property type="entry name" value="INTEGRAL MEMBRANE PROTEIN"/>
    <property type="match status" value="1"/>
</dbReference>
<dbReference type="Pfam" id="PF04892">
    <property type="entry name" value="VanZ"/>
    <property type="match status" value="1"/>
</dbReference>
<keyword evidence="1" id="KW-0472">Membrane</keyword>
<comment type="caution">
    <text evidence="3">The sequence shown here is derived from an EMBL/GenBank/DDBJ whole genome shotgun (WGS) entry which is preliminary data.</text>
</comment>
<feature type="domain" description="VanZ-like" evidence="2">
    <location>
        <begin position="54"/>
        <end position="186"/>
    </location>
</feature>
<evidence type="ECO:0000313" key="4">
    <source>
        <dbReference type="Proteomes" id="UP000003028"/>
    </source>
</evidence>